<evidence type="ECO:0000256" key="3">
    <source>
        <dbReference type="PIRNR" id="PIRNR000124"/>
    </source>
</evidence>
<dbReference type="InterPro" id="IPR014027">
    <property type="entry name" value="UDP-Glc/GDP-Man_DH_C"/>
</dbReference>
<dbReference type="InterPro" id="IPR014026">
    <property type="entry name" value="UDP-Glc/GDP-Man_DH_dimer"/>
</dbReference>
<dbReference type="InterPro" id="IPR028359">
    <property type="entry name" value="UDP_ManNAc/GlcNAc_DH"/>
</dbReference>
<dbReference type="SUPFAM" id="SSF48179">
    <property type="entry name" value="6-phosphogluconate dehydrogenase C-terminal domain-like"/>
    <property type="match status" value="1"/>
</dbReference>
<dbReference type="GO" id="GO:0016616">
    <property type="term" value="F:oxidoreductase activity, acting on the CH-OH group of donors, NAD or NADP as acceptor"/>
    <property type="evidence" value="ECO:0007669"/>
    <property type="project" value="InterPro"/>
</dbReference>
<sequence>MHIAVIGLGYVGLPLAKLFLDKGHIVTGIDLDEDKIRLLSNRQSYLVDLTDQDIEQMFTTNRFDAHSTYEAVGQANVVILCVPTPLNRHSEPNLNFVRNAMQSALPHLKKGQLIVLESTTYPGTTEEELLPMLESAGYTVGKDISLAYSPERIDPGQKQVPLEQIPKVVSGVTTTCAECARKVYESVFEHVVVVSSPKAAEMTKVLENCQRYVNISLMNELVMLCDKMGIDLWEVISAAKTKPYGFTPYYPGPGIGGHCIPIDPMFLLWKAKKFNVDLQFIRIASEINNRMPSFVVHKVAQSLTSIGLSLGESRIFVVGLTYKKDVNDLRESPALAVMNKLLASTAEVNFYDPYIPEVSLGESSLKRTALTEENLERHDCTLILTDHSSVPYKLIAEHAPLVIDTRHAMRHLKDIGNIVFL</sequence>
<dbReference type="PIRSF" id="PIRSF000124">
    <property type="entry name" value="UDPglc_GDPman_dh"/>
    <property type="match status" value="1"/>
</dbReference>
<name>A0A1U9K9S1_9BACL</name>
<reference evidence="5 6" key="1">
    <citation type="journal article" date="2015" name="Int. J. Syst. Evol. Microbiol.">
        <title>Novibacillus thermophilus gen. nov., sp. nov., a Gram-staining-negative and moderately thermophilic member of the family Thermoactinomycetaceae.</title>
        <authorList>
            <person name="Yang G."/>
            <person name="Chen J."/>
            <person name="Zhou S."/>
        </authorList>
    </citation>
    <scope>NUCLEOTIDE SEQUENCE [LARGE SCALE GENOMIC DNA]</scope>
    <source>
        <strain evidence="5 6">SG-1</strain>
    </source>
</reference>
<dbReference type="PANTHER" id="PTHR43491:SF1">
    <property type="entry name" value="UDP-N-ACETYL-D-MANNOSAMINE DEHYDROGENASE"/>
    <property type="match status" value="1"/>
</dbReference>
<dbReference type="Pfam" id="PF00984">
    <property type="entry name" value="UDPG_MGDP_dh"/>
    <property type="match status" value="1"/>
</dbReference>
<dbReference type="InterPro" id="IPR036220">
    <property type="entry name" value="UDP-Glc/GDP-Man_DH_C_sf"/>
</dbReference>
<evidence type="ECO:0000313" key="6">
    <source>
        <dbReference type="Proteomes" id="UP000188603"/>
    </source>
</evidence>
<dbReference type="SMART" id="SM00984">
    <property type="entry name" value="UDPG_MGDP_dh_C"/>
    <property type="match status" value="1"/>
</dbReference>
<dbReference type="Proteomes" id="UP000188603">
    <property type="component" value="Chromosome"/>
</dbReference>
<dbReference type="KEGG" id="ntr:B0W44_14480"/>
<feature type="domain" description="UDP-glucose/GDP-mannose dehydrogenase C-terminal" evidence="4">
    <location>
        <begin position="316"/>
        <end position="411"/>
    </location>
</feature>
<dbReference type="SUPFAM" id="SSF51735">
    <property type="entry name" value="NAD(P)-binding Rossmann-fold domains"/>
    <property type="match status" value="1"/>
</dbReference>
<dbReference type="AlphaFoldDB" id="A0A1U9K9S1"/>
<organism evidence="5 6">
    <name type="scientific">Novibacillus thermophilus</name>
    <dbReference type="NCBI Taxonomy" id="1471761"/>
    <lineage>
        <taxon>Bacteria</taxon>
        <taxon>Bacillati</taxon>
        <taxon>Bacillota</taxon>
        <taxon>Bacilli</taxon>
        <taxon>Bacillales</taxon>
        <taxon>Thermoactinomycetaceae</taxon>
        <taxon>Novibacillus</taxon>
    </lineage>
</organism>
<dbReference type="Pfam" id="PF03721">
    <property type="entry name" value="UDPG_MGDP_dh_N"/>
    <property type="match status" value="1"/>
</dbReference>
<dbReference type="STRING" id="1471761.B0W44_14480"/>
<dbReference type="GO" id="GO:0051287">
    <property type="term" value="F:NAD binding"/>
    <property type="evidence" value="ECO:0007669"/>
    <property type="project" value="InterPro"/>
</dbReference>
<proteinExistence type="inferred from homology"/>
<keyword evidence="1" id="KW-0560">Oxidoreductase</keyword>
<evidence type="ECO:0000313" key="5">
    <source>
        <dbReference type="EMBL" id="AQS56774.1"/>
    </source>
</evidence>
<dbReference type="NCBIfam" id="TIGR03026">
    <property type="entry name" value="NDP-sugDHase"/>
    <property type="match status" value="1"/>
</dbReference>
<dbReference type="SUPFAM" id="SSF52413">
    <property type="entry name" value="UDP-glucose/GDP-mannose dehydrogenase C-terminal domain"/>
    <property type="match status" value="1"/>
</dbReference>
<evidence type="ECO:0000256" key="1">
    <source>
        <dbReference type="ARBA" id="ARBA00023002"/>
    </source>
</evidence>
<dbReference type="InterPro" id="IPR001732">
    <property type="entry name" value="UDP-Glc/GDP-Man_DH_N"/>
</dbReference>
<dbReference type="InterPro" id="IPR017476">
    <property type="entry name" value="UDP-Glc/GDP-Man"/>
</dbReference>
<dbReference type="PANTHER" id="PTHR43491">
    <property type="entry name" value="UDP-N-ACETYL-D-MANNOSAMINE DEHYDROGENASE"/>
    <property type="match status" value="1"/>
</dbReference>
<dbReference type="Pfam" id="PF03720">
    <property type="entry name" value="UDPG_MGDP_dh_C"/>
    <property type="match status" value="1"/>
</dbReference>
<dbReference type="Gene3D" id="3.40.50.720">
    <property type="entry name" value="NAD(P)-binding Rossmann-like Domain"/>
    <property type="match status" value="2"/>
</dbReference>
<gene>
    <name evidence="5" type="ORF">B0W44_14480</name>
</gene>
<dbReference type="GO" id="GO:0000271">
    <property type="term" value="P:polysaccharide biosynthetic process"/>
    <property type="evidence" value="ECO:0007669"/>
    <property type="project" value="InterPro"/>
</dbReference>
<comment type="similarity">
    <text evidence="3">Belongs to the UDP-glucose/GDP-mannose dehydrogenase family.</text>
</comment>
<dbReference type="OrthoDB" id="9803238at2"/>
<dbReference type="InterPro" id="IPR036291">
    <property type="entry name" value="NAD(P)-bd_dom_sf"/>
</dbReference>
<dbReference type="EMBL" id="CP019699">
    <property type="protein sequence ID" value="AQS56774.1"/>
    <property type="molecule type" value="Genomic_DNA"/>
</dbReference>
<dbReference type="RefSeq" id="WP_077720640.1">
    <property type="nucleotide sequence ID" value="NZ_CP019699.1"/>
</dbReference>
<protein>
    <submittedName>
        <fullName evidence="5">UDP-N-acetyl-D-glucosamine dehydrogenase</fullName>
    </submittedName>
</protein>
<dbReference type="GO" id="GO:0016628">
    <property type="term" value="F:oxidoreductase activity, acting on the CH-CH group of donors, NAD or NADP as acceptor"/>
    <property type="evidence" value="ECO:0007669"/>
    <property type="project" value="InterPro"/>
</dbReference>
<keyword evidence="2" id="KW-0520">NAD</keyword>
<keyword evidence="6" id="KW-1185">Reference proteome</keyword>
<evidence type="ECO:0000256" key="2">
    <source>
        <dbReference type="ARBA" id="ARBA00023027"/>
    </source>
</evidence>
<evidence type="ECO:0000259" key="4">
    <source>
        <dbReference type="SMART" id="SM00984"/>
    </source>
</evidence>
<accession>A0A1U9K9S1</accession>
<dbReference type="InterPro" id="IPR008927">
    <property type="entry name" value="6-PGluconate_DH-like_C_sf"/>
</dbReference>
<dbReference type="PIRSF" id="PIRSF500136">
    <property type="entry name" value="UDP_ManNAc_DH"/>
    <property type="match status" value="1"/>
</dbReference>